<dbReference type="PANTHER" id="PTHR32083">
    <property type="entry name" value="CILIA AND FLAGELLA-ASSOCIATED PROTEIN 58-RELATED"/>
    <property type="match status" value="1"/>
</dbReference>
<evidence type="ECO:0000256" key="2">
    <source>
        <dbReference type="SAM" id="Coils"/>
    </source>
</evidence>
<evidence type="ECO:0000256" key="1">
    <source>
        <dbReference type="ARBA" id="ARBA00023054"/>
    </source>
</evidence>
<dbReference type="InterPro" id="IPR049270">
    <property type="entry name" value="CFAP58_CC"/>
</dbReference>
<dbReference type="EMBL" id="HE575317">
    <property type="protein sequence ID" value="CCC90099.1"/>
    <property type="molecule type" value="Genomic_DNA"/>
</dbReference>
<sequence>MAETLQLLGDATDVSNAAAIVALDTLVEEGRLIEERADYLKDKFKELHNRVLTVYKRDFFLLKRARQLRKELDIQKERMVARGKLAQEDDAEIQRLSKLLMNTEEELSEAQERESILQVEVLEFDRKKHMVMLEREDAIAAEEAQLRPRMEAIRQEVSSMGKEVEEMTAQCQSLVTRRDALLAQEAEFKEALTKWKTSMSDASRQLTNIDKLPEHTLRQAQVIVKSYEAAQLEAKALEEKLAAQADVIAKLELKKNNRNSDYEQAAATLRKLKSQIDSKRVTLATLNSSLEMEQEAHQGYQQRIAQTKNLINTHITMIAKQTEEVEQARREVERLREEHAELDISLCNVVREQNELKDNIASIVKTIERVQTTRKRNAQRLEDAQREADRQNDAFLMEQRQEKEFAARAEDIGKDIELMKKEMKNRVAQEEVKRRELKALAFRLHDLNRERAKGKSRIIMGKHELRIKEMYVHDARKRLSDLENRLNSITDTFQSIKHERTHKAAQIQAITQKMTEMTEKKTILENELVVLCRELAVKEAELVKKRRRIHKLRQIFRALRMEKNNRQKDLENKTTEERNVKTKARRMACRITDMEDEMERMKKSYQSVIESRDCAGVQLLDRNDELCVLYERFKAQDKIIHDGVSTDNSRVEEIRALRIKLADVHREVDLVRALVPQVKELERELAKLVDEIDDERWKVEVLENDLTNPKNPHRWRLLKRQNAGRGTVSGLPAPKLPQQGTATADGGKQPEGLVAVRQNCPEEVVELQQRHQQLEERVNDLKTRIREKDLILEEVTELSARLAEQVENGRDFTLALTKQVNSHHRSIRVKTRQMMATVSELSVFQASAIQLQQDVQRLEGVVEEAERLLSQGEAPFAEAEERYAREMAVKARYKNILQRIREEESDAAAVAEGGAKLRVMQRPNAYIPDNDLGIPKPFGALMPFKPTTTPQTSRFYKMKSGRSKVSDEQKRVVRVETDFNEGFGSRDRGSLVGTNISATQ</sequence>
<accession>G0UL44</accession>
<feature type="domain" description="Cilia- and flagella-associated protein 58 central coiled coil" evidence="4">
    <location>
        <begin position="456"/>
        <end position="669"/>
    </location>
</feature>
<feature type="coiled-coil region" evidence="2">
    <location>
        <begin position="757"/>
        <end position="791"/>
    </location>
</feature>
<feature type="coiled-coil region" evidence="2">
    <location>
        <begin position="678"/>
        <end position="705"/>
    </location>
</feature>
<feature type="coiled-coil region" evidence="2">
    <location>
        <begin position="290"/>
        <end position="440"/>
    </location>
</feature>
<proteinExistence type="predicted"/>
<feature type="region of interest" description="Disordered" evidence="3">
    <location>
        <begin position="725"/>
        <end position="749"/>
    </location>
</feature>
<feature type="coiled-coil region" evidence="2">
    <location>
        <begin position="584"/>
        <end position="611"/>
    </location>
</feature>
<feature type="coiled-coil region" evidence="2">
    <location>
        <begin position="472"/>
        <end position="527"/>
    </location>
</feature>
<dbReference type="AlphaFoldDB" id="G0UL44"/>
<evidence type="ECO:0000259" key="4">
    <source>
        <dbReference type="Pfam" id="PF21771"/>
    </source>
</evidence>
<dbReference type="VEuPathDB" id="TriTrypDB:TcIL3000_4_1870"/>
<gene>
    <name evidence="5" type="ORF">TCIL3000_4_1870</name>
</gene>
<protein>
    <recommendedName>
        <fullName evidence="4">Cilia- and flagella-associated protein 58 central coiled coil domain-containing protein</fullName>
    </recommendedName>
</protein>
<feature type="coiled-coil region" evidence="2">
    <location>
        <begin position="220"/>
        <end position="254"/>
    </location>
</feature>
<dbReference type="Pfam" id="PF21771">
    <property type="entry name" value="CFAP58_CC"/>
    <property type="match status" value="1"/>
</dbReference>
<reference evidence="5" key="1">
    <citation type="journal article" date="2012" name="Proc. Natl. Acad. Sci. U.S.A.">
        <title>Antigenic diversity is generated by distinct evolutionary mechanisms in African trypanosome species.</title>
        <authorList>
            <person name="Jackson A.P."/>
            <person name="Berry A."/>
            <person name="Aslett M."/>
            <person name="Allison H.C."/>
            <person name="Burton P."/>
            <person name="Vavrova-Anderson J."/>
            <person name="Brown R."/>
            <person name="Browne H."/>
            <person name="Corton N."/>
            <person name="Hauser H."/>
            <person name="Gamble J."/>
            <person name="Gilderthorp R."/>
            <person name="Marcello L."/>
            <person name="McQuillan J."/>
            <person name="Otto T.D."/>
            <person name="Quail M.A."/>
            <person name="Sanders M.J."/>
            <person name="van Tonder A."/>
            <person name="Ginger M.L."/>
            <person name="Field M.C."/>
            <person name="Barry J.D."/>
            <person name="Hertz-Fowler C."/>
            <person name="Berriman M."/>
        </authorList>
    </citation>
    <scope>NUCLEOTIDE SEQUENCE</scope>
    <source>
        <strain evidence="5">IL3000</strain>
    </source>
</reference>
<feature type="coiled-coil region" evidence="2">
    <location>
        <begin position="62"/>
        <end position="120"/>
    </location>
</feature>
<dbReference type="PANTHER" id="PTHR32083:SF34">
    <property type="entry name" value="COILED-COIL DOMAIN-CONTAINING PROTEIN 146"/>
    <property type="match status" value="1"/>
</dbReference>
<organism evidence="5">
    <name type="scientific">Trypanosoma congolense (strain IL3000)</name>
    <dbReference type="NCBI Taxonomy" id="1068625"/>
    <lineage>
        <taxon>Eukaryota</taxon>
        <taxon>Discoba</taxon>
        <taxon>Euglenozoa</taxon>
        <taxon>Kinetoplastea</taxon>
        <taxon>Metakinetoplastina</taxon>
        <taxon>Trypanosomatida</taxon>
        <taxon>Trypanosomatidae</taxon>
        <taxon>Trypanosoma</taxon>
        <taxon>Nannomonas</taxon>
    </lineage>
</organism>
<evidence type="ECO:0000256" key="3">
    <source>
        <dbReference type="SAM" id="MobiDB-lite"/>
    </source>
</evidence>
<dbReference type="GO" id="GO:0005856">
    <property type="term" value="C:cytoskeleton"/>
    <property type="evidence" value="ECO:0007669"/>
    <property type="project" value="TreeGrafter"/>
</dbReference>
<evidence type="ECO:0000313" key="5">
    <source>
        <dbReference type="EMBL" id="CCC90099.1"/>
    </source>
</evidence>
<keyword evidence="1 2" id="KW-0175">Coiled coil</keyword>
<name>G0UL44_TRYCI</name>